<evidence type="ECO:0000313" key="1">
    <source>
        <dbReference type="EMBL" id="MDM5130063.1"/>
    </source>
</evidence>
<protein>
    <submittedName>
        <fullName evidence="1">Uncharacterized protein</fullName>
    </submittedName>
</protein>
<sequence>MKVNDPVQYTNPRTRVTVPAVITDITDLGQRRGGGLFYTVKTEAGKEHRTRAGCLQAAA</sequence>
<dbReference type="RefSeq" id="WP_264305594.1">
    <property type="nucleotide sequence ID" value="NZ_JAOPLU010000001.1"/>
</dbReference>
<comment type="caution">
    <text evidence="1">The sequence shown here is derived from an EMBL/GenBank/DDBJ whole genome shotgun (WGS) entry which is preliminary data.</text>
</comment>
<accession>A0ABT7Q7Z3</accession>
<dbReference type="EMBL" id="JAOPLU010000001">
    <property type="protein sequence ID" value="MDM5130063.1"/>
    <property type="molecule type" value="Genomic_DNA"/>
</dbReference>
<keyword evidence="2" id="KW-1185">Reference proteome</keyword>
<name>A0ABT7Q7Z3_9GAMM</name>
<evidence type="ECO:0000313" key="2">
    <source>
        <dbReference type="Proteomes" id="UP001168109"/>
    </source>
</evidence>
<dbReference type="Proteomes" id="UP001168109">
    <property type="component" value="Unassembled WGS sequence"/>
</dbReference>
<gene>
    <name evidence="1" type="ORF">OB962_03470</name>
</gene>
<organism evidence="1 2">
    <name type="scientific">Aeromonas piscicola</name>
    <dbReference type="NCBI Taxonomy" id="600645"/>
    <lineage>
        <taxon>Bacteria</taxon>
        <taxon>Pseudomonadati</taxon>
        <taxon>Pseudomonadota</taxon>
        <taxon>Gammaproteobacteria</taxon>
        <taxon>Aeromonadales</taxon>
        <taxon>Aeromonadaceae</taxon>
        <taxon>Aeromonas</taxon>
    </lineage>
</organism>
<reference evidence="1" key="1">
    <citation type="submission" date="2024-05" db="EMBL/GenBank/DDBJ databases">
        <title>WGS of Aeromonas isolates.</title>
        <authorList>
            <person name="Lee H."/>
        </authorList>
    </citation>
    <scope>NUCLEOTIDE SEQUENCE</scope>
    <source>
        <strain evidence="1">LP308</strain>
    </source>
</reference>
<proteinExistence type="predicted"/>